<feature type="region of interest" description="Disordered" evidence="1">
    <location>
        <begin position="88"/>
        <end position="107"/>
    </location>
</feature>
<gene>
    <name evidence="2" type="ORF">JZO69_14300</name>
</gene>
<dbReference type="RefSeq" id="WP_207113511.1">
    <property type="nucleotide sequence ID" value="NZ_JAFLWD010000037.1"/>
</dbReference>
<protein>
    <recommendedName>
        <fullName evidence="4">Transcriptional coactivator p15 (PC4) C-terminal domain-containing protein</fullName>
    </recommendedName>
</protein>
<keyword evidence="3" id="KW-1185">Reference proteome</keyword>
<evidence type="ECO:0000256" key="1">
    <source>
        <dbReference type="SAM" id="MobiDB-lite"/>
    </source>
</evidence>
<accession>A0ABS3H221</accession>
<reference evidence="2 3" key="1">
    <citation type="submission" date="2021-03" db="EMBL/GenBank/DDBJ databases">
        <title>Enterococcal diversity collection.</title>
        <authorList>
            <person name="Gilmore M.S."/>
            <person name="Schwartzman J."/>
            <person name="Van Tyne D."/>
            <person name="Martin M."/>
            <person name="Earl A.M."/>
            <person name="Manson A.L."/>
            <person name="Straub T."/>
            <person name="Salamzade R."/>
            <person name="Saavedra J."/>
            <person name="Lebreton F."/>
            <person name="Prichula J."/>
            <person name="Schaufler K."/>
            <person name="Gaca A."/>
            <person name="Sgardioli B."/>
            <person name="Wagenaar J."/>
            <person name="Strong T."/>
        </authorList>
    </citation>
    <scope>NUCLEOTIDE SEQUENCE [LARGE SCALE GENOMIC DNA]</scope>
    <source>
        <strain evidence="2 3">DIV0869a</strain>
    </source>
</reference>
<name>A0ABS3H221_9ENTE</name>
<sequence>MVLDLSNNKKEEKKEFSFEKTEEIAILSKNRGGWTVELNKVSYNDGDPVYDLRSWSPEGKMGKGMTLTDQTLANLLTVLKAHLLGELPTEETETPSEEITAHLPDDF</sequence>
<evidence type="ECO:0000313" key="2">
    <source>
        <dbReference type="EMBL" id="MBO0441535.1"/>
    </source>
</evidence>
<dbReference type="Proteomes" id="UP000664632">
    <property type="component" value="Unassembled WGS sequence"/>
</dbReference>
<proteinExistence type="predicted"/>
<organism evidence="2 3">
    <name type="scientific">Candidatus Enterococcus ikei</name>
    <dbReference type="NCBI Taxonomy" id="2815326"/>
    <lineage>
        <taxon>Bacteria</taxon>
        <taxon>Bacillati</taxon>
        <taxon>Bacillota</taxon>
        <taxon>Bacilli</taxon>
        <taxon>Lactobacillales</taxon>
        <taxon>Enterococcaceae</taxon>
        <taxon>Enterococcus</taxon>
    </lineage>
</organism>
<dbReference type="Gene3D" id="2.30.31.70">
    <property type="match status" value="1"/>
</dbReference>
<comment type="caution">
    <text evidence="2">The sequence shown here is derived from an EMBL/GenBank/DDBJ whole genome shotgun (WGS) entry which is preliminary data.</text>
</comment>
<dbReference type="EMBL" id="JAFLWD010000037">
    <property type="protein sequence ID" value="MBO0441535.1"/>
    <property type="molecule type" value="Genomic_DNA"/>
</dbReference>
<evidence type="ECO:0000313" key="3">
    <source>
        <dbReference type="Proteomes" id="UP000664632"/>
    </source>
</evidence>
<evidence type="ECO:0008006" key="4">
    <source>
        <dbReference type="Google" id="ProtNLM"/>
    </source>
</evidence>